<dbReference type="Gene3D" id="3.40.309.10">
    <property type="entry name" value="Aldehyde Dehydrogenase, Chain A, domain 2"/>
    <property type="match status" value="1"/>
</dbReference>
<evidence type="ECO:0000313" key="6">
    <source>
        <dbReference type="EMBL" id="SFJ76121.1"/>
    </source>
</evidence>
<dbReference type="InterPro" id="IPR015590">
    <property type="entry name" value="Aldehyde_DH_dom"/>
</dbReference>
<dbReference type="Proteomes" id="UP000199111">
    <property type="component" value="Unassembled WGS sequence"/>
</dbReference>
<sequence>MRPFWLAGRPAMGDAELTVTNSHDGRVVGVCSVPTADQVEEAVAAAAAVQRQAAALPIHVRAEALAHVSRRLAERAEEIARLIMEENGKPIFWARGEVNRAISTFRFAAEETRRLGGEAVRLDTEAASAGRLAYVSRVPHGPVLAITPFNFPLNLVAHKVAPAIAVGAPIIVKPAPATPISSLVLGEILAETALPEGMFSVLPVPNDRAAGLVDDPRLPVVSFTGSGPVGYAIMDQVPRKHVTLELGGNAAAVVLADADLDWAASRVALFSNYQAGQSCIAVQRVIVEESVREDFVARLVPAVEALVTGDPADDRTQVGPLVSVEAAERVEQWIKEAVAAGARLLAGGTRDGATVAPTVLADVPHDAKVSCEEVFGPVMIIQSVPGVDEAFAAVNDSRYGLQAGIFTRNLDIAFRANRELEVGGVIIGDVPSYRADQMPYGGVKDSGVGREGVRSAMADFTYEKVMVLTGLSL</sequence>
<keyword evidence="2 4" id="KW-0560">Oxidoreductase</keyword>
<dbReference type="PANTHER" id="PTHR42991:SF1">
    <property type="entry name" value="ALDEHYDE DEHYDROGENASE"/>
    <property type="match status" value="1"/>
</dbReference>
<proteinExistence type="inferred from homology"/>
<dbReference type="Pfam" id="PF00171">
    <property type="entry name" value="Aldedh"/>
    <property type="match status" value="1"/>
</dbReference>
<gene>
    <name evidence="6" type="ORF">SAMN05216275_11222</name>
</gene>
<evidence type="ECO:0000256" key="3">
    <source>
        <dbReference type="PROSITE-ProRule" id="PRU10007"/>
    </source>
</evidence>
<protein>
    <submittedName>
        <fullName evidence="6">Succinate semialdehyde dehydrogenase</fullName>
    </submittedName>
</protein>
<dbReference type="GO" id="GO:0008911">
    <property type="term" value="F:lactaldehyde dehydrogenase (NAD+) activity"/>
    <property type="evidence" value="ECO:0007669"/>
    <property type="project" value="TreeGrafter"/>
</dbReference>
<dbReference type="SUPFAM" id="SSF53720">
    <property type="entry name" value="ALDH-like"/>
    <property type="match status" value="1"/>
</dbReference>
<evidence type="ECO:0000256" key="1">
    <source>
        <dbReference type="ARBA" id="ARBA00009986"/>
    </source>
</evidence>
<dbReference type="InterPro" id="IPR051020">
    <property type="entry name" value="ALDH-related_metabolic_enz"/>
</dbReference>
<reference evidence="7" key="1">
    <citation type="submission" date="2016-10" db="EMBL/GenBank/DDBJ databases">
        <authorList>
            <person name="Varghese N."/>
            <person name="Submissions S."/>
        </authorList>
    </citation>
    <scope>NUCLEOTIDE SEQUENCE [LARGE SCALE GENOMIC DNA]</scope>
    <source>
        <strain evidence="7">CGMCC 4.2126</strain>
    </source>
</reference>
<organism evidence="6 7">
    <name type="scientific">Streptosporangium canum</name>
    <dbReference type="NCBI Taxonomy" id="324952"/>
    <lineage>
        <taxon>Bacteria</taxon>
        <taxon>Bacillati</taxon>
        <taxon>Actinomycetota</taxon>
        <taxon>Actinomycetes</taxon>
        <taxon>Streptosporangiales</taxon>
        <taxon>Streptosporangiaceae</taxon>
        <taxon>Streptosporangium</taxon>
    </lineage>
</organism>
<name>A0A1I3U2Y4_9ACTN</name>
<dbReference type="InterPro" id="IPR016162">
    <property type="entry name" value="Ald_DH_N"/>
</dbReference>
<dbReference type="AlphaFoldDB" id="A0A1I3U2Y4"/>
<dbReference type="Gene3D" id="3.40.605.10">
    <property type="entry name" value="Aldehyde Dehydrogenase, Chain A, domain 1"/>
    <property type="match status" value="1"/>
</dbReference>
<evidence type="ECO:0000256" key="4">
    <source>
        <dbReference type="RuleBase" id="RU003345"/>
    </source>
</evidence>
<evidence type="ECO:0000313" key="7">
    <source>
        <dbReference type="Proteomes" id="UP000199111"/>
    </source>
</evidence>
<dbReference type="InterPro" id="IPR016161">
    <property type="entry name" value="Ald_DH/histidinol_DH"/>
</dbReference>
<dbReference type="FunFam" id="3.40.309.10:FF:000009">
    <property type="entry name" value="Aldehyde dehydrogenase A"/>
    <property type="match status" value="1"/>
</dbReference>
<dbReference type="EMBL" id="FOQY01000012">
    <property type="protein sequence ID" value="SFJ76121.1"/>
    <property type="molecule type" value="Genomic_DNA"/>
</dbReference>
<dbReference type="FunFam" id="3.40.605.10:FF:000020">
    <property type="entry name" value="Aldehyde dehydrogenase"/>
    <property type="match status" value="1"/>
</dbReference>
<feature type="active site" evidence="3">
    <location>
        <position position="245"/>
    </location>
</feature>
<dbReference type="InterPro" id="IPR029510">
    <property type="entry name" value="Ald_DH_CS_GLU"/>
</dbReference>
<accession>A0A1I3U2Y4</accession>
<comment type="similarity">
    <text evidence="1 4">Belongs to the aldehyde dehydrogenase family.</text>
</comment>
<dbReference type="PANTHER" id="PTHR42991">
    <property type="entry name" value="ALDEHYDE DEHYDROGENASE"/>
    <property type="match status" value="1"/>
</dbReference>
<keyword evidence="7" id="KW-1185">Reference proteome</keyword>
<dbReference type="PROSITE" id="PS00687">
    <property type="entry name" value="ALDEHYDE_DEHYDR_GLU"/>
    <property type="match status" value="1"/>
</dbReference>
<feature type="domain" description="Aldehyde dehydrogenase" evidence="5">
    <location>
        <begin position="16"/>
        <end position="465"/>
    </location>
</feature>
<evidence type="ECO:0000256" key="2">
    <source>
        <dbReference type="ARBA" id="ARBA00023002"/>
    </source>
</evidence>
<dbReference type="InterPro" id="IPR016163">
    <property type="entry name" value="Ald_DH_C"/>
</dbReference>
<evidence type="ECO:0000259" key="5">
    <source>
        <dbReference type="Pfam" id="PF00171"/>
    </source>
</evidence>